<dbReference type="OrthoDB" id="341421at2759"/>
<evidence type="ECO:0000313" key="2">
    <source>
        <dbReference type="Proteomes" id="UP000271098"/>
    </source>
</evidence>
<dbReference type="SUPFAM" id="SSF82199">
    <property type="entry name" value="SET domain"/>
    <property type="match status" value="1"/>
</dbReference>
<accession>A0A183E0B4</accession>
<reference evidence="1 2" key="2">
    <citation type="submission" date="2018-11" db="EMBL/GenBank/DDBJ databases">
        <authorList>
            <consortium name="Pathogen Informatics"/>
        </authorList>
    </citation>
    <scope>NUCLEOTIDE SEQUENCE [LARGE SCALE GENOMIC DNA]</scope>
</reference>
<sequence>MFVHQLRQNRVTMCDKRLLLNVLPDNISWSRFIWAWHVVNTRCIYRENKFHPLVDNSQGDALAIVPLIDMLNHSNENQVCAVLWMYQPVII</sequence>
<proteinExistence type="predicted"/>
<gene>
    <name evidence="1" type="ORF">GPUH_LOCUS14405</name>
</gene>
<dbReference type="WBParaSite" id="GPUH_0001442401-mRNA-1">
    <property type="protein sequence ID" value="GPUH_0001442401-mRNA-1"/>
    <property type="gene ID" value="GPUH_0001442401"/>
</dbReference>
<name>A0A183E0B4_9BILA</name>
<dbReference type="EMBL" id="UYRT01081221">
    <property type="protein sequence ID" value="VDN24107.1"/>
    <property type="molecule type" value="Genomic_DNA"/>
</dbReference>
<dbReference type="Gene3D" id="3.90.1410.10">
    <property type="entry name" value="set domain protein methyltransferase, domain 1"/>
    <property type="match status" value="1"/>
</dbReference>
<organism evidence="3">
    <name type="scientific">Gongylonema pulchrum</name>
    <dbReference type="NCBI Taxonomy" id="637853"/>
    <lineage>
        <taxon>Eukaryota</taxon>
        <taxon>Metazoa</taxon>
        <taxon>Ecdysozoa</taxon>
        <taxon>Nematoda</taxon>
        <taxon>Chromadorea</taxon>
        <taxon>Rhabditida</taxon>
        <taxon>Spirurina</taxon>
        <taxon>Spiruromorpha</taxon>
        <taxon>Spiruroidea</taxon>
        <taxon>Gongylonematidae</taxon>
        <taxon>Gongylonema</taxon>
    </lineage>
</organism>
<dbReference type="AlphaFoldDB" id="A0A183E0B4"/>
<dbReference type="Proteomes" id="UP000271098">
    <property type="component" value="Unassembled WGS sequence"/>
</dbReference>
<dbReference type="InterPro" id="IPR046341">
    <property type="entry name" value="SET_dom_sf"/>
</dbReference>
<evidence type="ECO:0000313" key="3">
    <source>
        <dbReference type="WBParaSite" id="GPUH_0001442401-mRNA-1"/>
    </source>
</evidence>
<evidence type="ECO:0000313" key="1">
    <source>
        <dbReference type="EMBL" id="VDN24107.1"/>
    </source>
</evidence>
<keyword evidence="2" id="KW-1185">Reference proteome</keyword>
<protein>
    <submittedName>
        <fullName evidence="3">SET domain-containing protein</fullName>
    </submittedName>
</protein>
<reference evidence="3" key="1">
    <citation type="submission" date="2016-06" db="UniProtKB">
        <authorList>
            <consortium name="WormBaseParasite"/>
        </authorList>
    </citation>
    <scope>IDENTIFICATION</scope>
</reference>